<organism evidence="1 2">
    <name type="scientific">Nocardia camponoti</name>
    <dbReference type="NCBI Taxonomy" id="1616106"/>
    <lineage>
        <taxon>Bacteria</taxon>
        <taxon>Bacillati</taxon>
        <taxon>Actinomycetota</taxon>
        <taxon>Actinomycetes</taxon>
        <taxon>Mycobacteriales</taxon>
        <taxon>Nocardiaceae</taxon>
        <taxon>Nocardia</taxon>
    </lineage>
</organism>
<comment type="caution">
    <text evidence="1">The sequence shown here is derived from an EMBL/GenBank/DDBJ whole genome shotgun (WGS) entry which is preliminary data.</text>
</comment>
<evidence type="ECO:0000313" key="2">
    <source>
        <dbReference type="Proteomes" id="UP000612956"/>
    </source>
</evidence>
<dbReference type="EMBL" id="BMMW01000007">
    <property type="protein sequence ID" value="GGK69029.1"/>
    <property type="molecule type" value="Genomic_DNA"/>
</dbReference>
<dbReference type="SUPFAM" id="SSF53271">
    <property type="entry name" value="PRTase-like"/>
    <property type="match status" value="1"/>
</dbReference>
<sequence length="170" mass="18244">MTVDDLAGMTLGDGARCQRTAGWARRSAASPTAPRWLADVLVDAAITVTEPSRGEWVRTAAPICWPRVVAEHGARCAVGGEVEVVGGVEWRAVCLAFALLDCHGFGPRLDVRVWLAERDQVVLEPVALFADGGRVSDELAVAVDDVLARGGRSRLALHWDADEDSWALTD</sequence>
<keyword evidence="2" id="KW-1185">Reference proteome</keyword>
<name>A0A917QUH7_9NOCA</name>
<proteinExistence type="predicted"/>
<reference evidence="1" key="2">
    <citation type="submission" date="2020-09" db="EMBL/GenBank/DDBJ databases">
        <authorList>
            <person name="Sun Q."/>
            <person name="Zhou Y."/>
        </authorList>
    </citation>
    <scope>NUCLEOTIDE SEQUENCE</scope>
    <source>
        <strain evidence="1">CGMCC 4.7278</strain>
    </source>
</reference>
<dbReference type="RefSeq" id="WP_188831203.1">
    <property type="nucleotide sequence ID" value="NZ_BMMW01000007.1"/>
</dbReference>
<accession>A0A917QUH7</accession>
<dbReference type="AlphaFoldDB" id="A0A917QUH7"/>
<dbReference type="Proteomes" id="UP000612956">
    <property type="component" value="Unassembled WGS sequence"/>
</dbReference>
<protein>
    <submittedName>
        <fullName evidence="1">Uncharacterized protein</fullName>
    </submittedName>
</protein>
<reference evidence="1" key="1">
    <citation type="journal article" date="2014" name="Int. J. Syst. Evol. Microbiol.">
        <title>Complete genome sequence of Corynebacterium casei LMG S-19264T (=DSM 44701T), isolated from a smear-ripened cheese.</title>
        <authorList>
            <consortium name="US DOE Joint Genome Institute (JGI-PGF)"/>
            <person name="Walter F."/>
            <person name="Albersmeier A."/>
            <person name="Kalinowski J."/>
            <person name="Ruckert C."/>
        </authorList>
    </citation>
    <scope>NUCLEOTIDE SEQUENCE</scope>
    <source>
        <strain evidence="1">CGMCC 4.7278</strain>
    </source>
</reference>
<evidence type="ECO:0000313" key="1">
    <source>
        <dbReference type="EMBL" id="GGK69029.1"/>
    </source>
</evidence>
<gene>
    <name evidence="1" type="ORF">GCM10011591_46430</name>
</gene>
<dbReference type="InterPro" id="IPR029057">
    <property type="entry name" value="PRTase-like"/>
</dbReference>